<gene>
    <name evidence="1" type="ORF">IW256_004882</name>
</gene>
<evidence type="ECO:0008006" key="3">
    <source>
        <dbReference type="Google" id="ProtNLM"/>
    </source>
</evidence>
<proteinExistence type="predicted"/>
<organism evidence="1 2">
    <name type="scientific">Actinomadura viridis</name>
    <dbReference type="NCBI Taxonomy" id="58110"/>
    <lineage>
        <taxon>Bacteria</taxon>
        <taxon>Bacillati</taxon>
        <taxon>Actinomycetota</taxon>
        <taxon>Actinomycetes</taxon>
        <taxon>Streptosporangiales</taxon>
        <taxon>Thermomonosporaceae</taxon>
        <taxon>Actinomadura</taxon>
    </lineage>
</organism>
<dbReference type="EMBL" id="JADOUA010000001">
    <property type="protein sequence ID" value="MBG6090769.1"/>
    <property type="molecule type" value="Genomic_DNA"/>
</dbReference>
<name>A0A931GSF6_9ACTN</name>
<dbReference type="RefSeq" id="WP_197013189.1">
    <property type="nucleotide sequence ID" value="NZ_BAABES010000011.1"/>
</dbReference>
<accession>A0A931GSF6</accession>
<reference evidence="1" key="1">
    <citation type="submission" date="2020-11" db="EMBL/GenBank/DDBJ databases">
        <title>Sequencing the genomes of 1000 actinobacteria strains.</title>
        <authorList>
            <person name="Klenk H.-P."/>
        </authorList>
    </citation>
    <scope>NUCLEOTIDE SEQUENCE</scope>
    <source>
        <strain evidence="1">DSM 43175</strain>
    </source>
</reference>
<keyword evidence="2" id="KW-1185">Reference proteome</keyword>
<evidence type="ECO:0000313" key="2">
    <source>
        <dbReference type="Proteomes" id="UP000614047"/>
    </source>
</evidence>
<dbReference type="AlphaFoldDB" id="A0A931GSF6"/>
<protein>
    <recommendedName>
        <fullName evidence="3">Integrase</fullName>
    </recommendedName>
</protein>
<evidence type="ECO:0000313" key="1">
    <source>
        <dbReference type="EMBL" id="MBG6090769.1"/>
    </source>
</evidence>
<comment type="caution">
    <text evidence="1">The sequence shown here is derived from an EMBL/GenBank/DDBJ whole genome shotgun (WGS) entry which is preliminary data.</text>
</comment>
<dbReference type="Proteomes" id="UP000614047">
    <property type="component" value="Unassembled WGS sequence"/>
</dbReference>
<sequence length="545" mass="59783">MNALPEGRDPASPYSRHVTARLLDFTSPTTPWTRRLWDVGAFLALEELHEAGEWVDGGVLHQSAVDWQRNAMEKILGADPAIGTRDVRRRLQETLRTTLTVAGDGRRRLRCLIDTARPGYLARWSDHVAAGTAPGPERVARAVTAHLLDSGHSPSGLHRWLQDGRTRLSAAELVGEAAELLAAPTLTWEVIVPFRALPDHEEMAAHLSYWIPAHDAQALLQKAGMSARRTKVAGAMRYRIAARDVERAIEIAYDLVERLQARARFRATSGRVVPLDQVVIDGWHKPLPLRMPARGVHVRSLASKKRLYAVQRSTHRHGQDERSPLDDALEIASALNEGPLAPALAGGWAALESLLTESRDPDERGKIVAAERAAALVACSWPRAELTALSYQVRQVSGDDLTGRLDACGSNHARATLLADRLRERRALPLVRSWRLESDVAALRRMLDVVDRPRPNLDKVRERLEVSLRRLYRCRNIVLHGGSTGGVALSAALRAAAPLVGAALDRITHAHLATGVSPLMLAARADTALQLVGDDLGPHVCDLIE</sequence>